<keyword evidence="8 10" id="KW-0675">Receptor</keyword>
<keyword evidence="2" id="KW-1003">Cell membrane</keyword>
<feature type="transmembrane region" description="Helical" evidence="10">
    <location>
        <begin position="264"/>
        <end position="285"/>
    </location>
</feature>
<comment type="similarity">
    <text evidence="10">Belongs to the insect chemoreceptor superfamily. Heteromeric odorant receptor channel (TC 1.A.69) family.</text>
</comment>
<dbReference type="Proteomes" id="UP000515160">
    <property type="component" value="Chromosome X"/>
</dbReference>
<protein>
    <recommendedName>
        <fullName evidence="10">Odorant receptor</fullName>
    </recommendedName>
</protein>
<gene>
    <name evidence="12" type="primary">LOC117566924</name>
</gene>
<dbReference type="PANTHER" id="PTHR21137">
    <property type="entry name" value="ODORANT RECEPTOR"/>
    <property type="match status" value="1"/>
</dbReference>
<keyword evidence="9 10" id="KW-0807">Transducer</keyword>
<evidence type="ECO:0000256" key="6">
    <source>
        <dbReference type="ARBA" id="ARBA00022989"/>
    </source>
</evidence>
<dbReference type="GO" id="GO:0004984">
    <property type="term" value="F:olfactory receptor activity"/>
    <property type="evidence" value="ECO:0007669"/>
    <property type="project" value="InterPro"/>
</dbReference>
<dbReference type="GO" id="GO:0007165">
    <property type="term" value="P:signal transduction"/>
    <property type="evidence" value="ECO:0007669"/>
    <property type="project" value="UniProtKB-KW"/>
</dbReference>
<organism evidence="11 12">
    <name type="scientific">Drosophila albomicans</name>
    <name type="common">Fruit fly</name>
    <dbReference type="NCBI Taxonomy" id="7291"/>
    <lineage>
        <taxon>Eukaryota</taxon>
        <taxon>Metazoa</taxon>
        <taxon>Ecdysozoa</taxon>
        <taxon>Arthropoda</taxon>
        <taxon>Hexapoda</taxon>
        <taxon>Insecta</taxon>
        <taxon>Pterygota</taxon>
        <taxon>Neoptera</taxon>
        <taxon>Endopterygota</taxon>
        <taxon>Diptera</taxon>
        <taxon>Brachycera</taxon>
        <taxon>Muscomorpha</taxon>
        <taxon>Ephydroidea</taxon>
        <taxon>Drosophilidae</taxon>
        <taxon>Drosophila</taxon>
    </lineage>
</organism>
<dbReference type="PANTHER" id="PTHR21137:SF35">
    <property type="entry name" value="ODORANT RECEPTOR 19A-RELATED"/>
    <property type="match status" value="1"/>
</dbReference>
<evidence type="ECO:0000256" key="10">
    <source>
        <dbReference type="RuleBase" id="RU351113"/>
    </source>
</evidence>
<dbReference type="GeneID" id="117566924"/>
<sequence length="388" mass="45549">MLPAVVVDSTRAFAYQWIIWRIFGLHPPEGNTFWAQHYQAYGIIINLITNVHVPMSFYIECLLSSNLTEFCESFYLTSVVLVEQVKYFNVWRIRGQLKRFHQILHHLDGRLQHQSERDIVEQHIELVTRIFLGLFRWFVIILTSSMLFVACTAEQELAFPTWYPWDWQRSNRVYLFTVIWQTLSLYSLALMTLSNDTYPMSYMTMVAGHYRALAQRVSMIGHGRESQSLAYEQLIDCIRDHQIILLQFIFRLVSIIQDTMSSVFFYQFACTACSICTFAFYIFFVKVSFSKLLHLFFMFVAIVFETFIICYATEDIGLGAEQLYHAIYACNWLDQSIEFRRTLLLMLNRAQRSVTIVAAHSMPVRMTTFLAVIKTAYSMFTLLNKIKS</sequence>
<evidence type="ECO:0000256" key="2">
    <source>
        <dbReference type="ARBA" id="ARBA00022475"/>
    </source>
</evidence>
<keyword evidence="6 10" id="KW-1133">Transmembrane helix</keyword>
<dbReference type="OrthoDB" id="6604226at2759"/>
<dbReference type="Pfam" id="PF02949">
    <property type="entry name" value="7tm_6"/>
    <property type="match status" value="1"/>
</dbReference>
<feature type="transmembrane region" description="Helical" evidence="10">
    <location>
        <begin position="364"/>
        <end position="383"/>
    </location>
</feature>
<feature type="transmembrane region" description="Helical" evidence="10">
    <location>
        <begin position="292"/>
        <end position="314"/>
    </location>
</feature>
<evidence type="ECO:0000256" key="1">
    <source>
        <dbReference type="ARBA" id="ARBA00004651"/>
    </source>
</evidence>
<evidence type="ECO:0000256" key="9">
    <source>
        <dbReference type="ARBA" id="ARBA00023224"/>
    </source>
</evidence>
<evidence type="ECO:0000313" key="12">
    <source>
        <dbReference type="RefSeq" id="XP_051860323.1"/>
    </source>
</evidence>
<evidence type="ECO:0000256" key="5">
    <source>
        <dbReference type="ARBA" id="ARBA00022725"/>
    </source>
</evidence>
<dbReference type="AlphaFoldDB" id="A0A9C6WEQ1"/>
<comment type="caution">
    <text evidence="10">Lacks conserved residue(s) required for the propagation of feature annotation.</text>
</comment>
<keyword evidence="7 10" id="KW-0472">Membrane</keyword>
<keyword evidence="4 10" id="KW-0812">Transmembrane</keyword>
<evidence type="ECO:0000256" key="7">
    <source>
        <dbReference type="ARBA" id="ARBA00023136"/>
    </source>
</evidence>
<evidence type="ECO:0000256" key="8">
    <source>
        <dbReference type="ARBA" id="ARBA00023170"/>
    </source>
</evidence>
<keyword evidence="11" id="KW-1185">Reference proteome</keyword>
<dbReference type="GO" id="GO:0005886">
    <property type="term" value="C:plasma membrane"/>
    <property type="evidence" value="ECO:0007669"/>
    <property type="project" value="UniProtKB-SubCell"/>
</dbReference>
<dbReference type="InterPro" id="IPR004117">
    <property type="entry name" value="7tm6_olfct_rcpt"/>
</dbReference>
<dbReference type="GO" id="GO:0005549">
    <property type="term" value="F:odorant binding"/>
    <property type="evidence" value="ECO:0007669"/>
    <property type="project" value="InterPro"/>
</dbReference>
<keyword evidence="5 10" id="KW-0552">Olfaction</keyword>
<proteinExistence type="inferred from homology"/>
<keyword evidence="3 10" id="KW-0716">Sensory transduction</keyword>
<accession>A0A9C6WEQ1</accession>
<reference evidence="12" key="1">
    <citation type="submission" date="2025-08" db="UniProtKB">
        <authorList>
            <consortium name="RefSeq"/>
        </authorList>
    </citation>
    <scope>IDENTIFICATION</scope>
    <source>
        <strain evidence="12">15112-1751.03</strain>
        <tissue evidence="12">Whole Adult</tissue>
    </source>
</reference>
<evidence type="ECO:0000313" key="11">
    <source>
        <dbReference type="Proteomes" id="UP000515160"/>
    </source>
</evidence>
<dbReference type="RefSeq" id="XP_051860323.1">
    <property type="nucleotide sequence ID" value="XM_052004363.1"/>
</dbReference>
<comment type="subcellular location">
    <subcellularLocation>
        <location evidence="1 10">Cell membrane</location>
        <topology evidence="1 10">Multi-pass membrane protein</topology>
    </subcellularLocation>
</comment>
<feature type="transmembrane region" description="Helical" evidence="10">
    <location>
        <begin position="173"/>
        <end position="193"/>
    </location>
</feature>
<evidence type="ECO:0000256" key="4">
    <source>
        <dbReference type="ARBA" id="ARBA00022692"/>
    </source>
</evidence>
<evidence type="ECO:0000256" key="3">
    <source>
        <dbReference type="ARBA" id="ARBA00022606"/>
    </source>
</evidence>
<feature type="transmembrane region" description="Helical" evidence="10">
    <location>
        <begin position="134"/>
        <end position="153"/>
    </location>
</feature>
<name>A0A9C6WEQ1_DROAB</name>